<proteinExistence type="predicted"/>
<evidence type="ECO:0000313" key="2">
    <source>
        <dbReference type="Proteomes" id="UP000592294"/>
    </source>
</evidence>
<keyword evidence="2" id="KW-1185">Reference proteome</keyword>
<gene>
    <name evidence="1" type="ORF">HW932_19505</name>
</gene>
<reference evidence="1 2" key="1">
    <citation type="submission" date="2020-06" db="EMBL/GenBank/DDBJ databases">
        <title>Whole-genome sequence of Allochromatium humboldtianum DSM 21881, type strain.</title>
        <authorList>
            <person name="Kyndt J.A."/>
            <person name="Meyer T.E."/>
        </authorList>
    </citation>
    <scope>NUCLEOTIDE SEQUENCE [LARGE SCALE GENOMIC DNA]</scope>
    <source>
        <strain evidence="1 2">DSM 21881</strain>
    </source>
</reference>
<name>A0A850RK11_9GAMM</name>
<dbReference type="RefSeq" id="WP_176978141.1">
    <property type="nucleotide sequence ID" value="NZ_JABZEO010000022.1"/>
</dbReference>
<organism evidence="1 2">
    <name type="scientific">Allochromatium humboldtianum</name>
    <dbReference type="NCBI Taxonomy" id="504901"/>
    <lineage>
        <taxon>Bacteria</taxon>
        <taxon>Pseudomonadati</taxon>
        <taxon>Pseudomonadota</taxon>
        <taxon>Gammaproteobacteria</taxon>
        <taxon>Chromatiales</taxon>
        <taxon>Chromatiaceae</taxon>
        <taxon>Allochromatium</taxon>
    </lineage>
</organism>
<dbReference type="AlphaFoldDB" id="A0A850RK11"/>
<dbReference type="Proteomes" id="UP000592294">
    <property type="component" value="Unassembled WGS sequence"/>
</dbReference>
<protein>
    <submittedName>
        <fullName evidence="1">Uncharacterized protein</fullName>
    </submittedName>
</protein>
<evidence type="ECO:0000313" key="1">
    <source>
        <dbReference type="EMBL" id="NVZ11442.1"/>
    </source>
</evidence>
<dbReference type="EMBL" id="JABZEO010000022">
    <property type="protein sequence ID" value="NVZ11442.1"/>
    <property type="molecule type" value="Genomic_DNA"/>
</dbReference>
<sequence length="87" mass="9769">MQAIEFEAVSENHRIQLPDTAPNGVRMRVLLLWEPPSPSETDLKDLFSSVTEGLTAADLERPRDFGRWDVERSGVTLLNPFSEAVSE</sequence>
<accession>A0A850RK11</accession>
<comment type="caution">
    <text evidence="1">The sequence shown here is derived from an EMBL/GenBank/DDBJ whole genome shotgun (WGS) entry which is preliminary data.</text>
</comment>